<feature type="region of interest" description="Disordered" evidence="5">
    <location>
        <begin position="584"/>
        <end position="654"/>
    </location>
</feature>
<dbReference type="GO" id="GO:0008265">
    <property type="term" value="F:molybdenum cofactor sulfurtransferase activity"/>
    <property type="evidence" value="ECO:0007669"/>
    <property type="project" value="UniProtKB-UniRule"/>
</dbReference>
<feature type="compositionally biased region" description="Polar residues" evidence="5">
    <location>
        <begin position="701"/>
        <end position="710"/>
    </location>
</feature>
<accession>A0A9P5D447</accession>
<feature type="region of interest" description="Disordered" evidence="5">
    <location>
        <begin position="695"/>
        <end position="734"/>
    </location>
</feature>
<keyword evidence="1 4" id="KW-0808">Transferase</keyword>
<dbReference type="InterPro" id="IPR028886">
    <property type="entry name" value="MoCo_sulfurase"/>
</dbReference>
<dbReference type="Pfam" id="PF03476">
    <property type="entry name" value="MOSC_N"/>
    <property type="match status" value="1"/>
</dbReference>
<dbReference type="SUPFAM" id="SSF141673">
    <property type="entry name" value="MOSC N-terminal domain-like"/>
    <property type="match status" value="1"/>
</dbReference>
<keyword evidence="3 4" id="KW-0501">Molybdenum cofactor biosynthesis</keyword>
<reference evidence="7" key="1">
    <citation type="submission" date="2020-03" db="EMBL/GenBank/DDBJ databases">
        <title>Site-based positive gene gene selection in Geosmithia morbida across the United States reveals a broad range of putative effectors and factors for local host and environmental adapation.</title>
        <authorList>
            <person name="Onufrak A."/>
            <person name="Murdoch R.W."/>
            <person name="Gazis R."/>
            <person name="Huff M."/>
            <person name="Staton M."/>
            <person name="Klingeman W."/>
            <person name="Hadziabdic D."/>
        </authorList>
    </citation>
    <scope>NUCLEOTIDE SEQUENCE</scope>
    <source>
        <strain evidence="7">1262</strain>
    </source>
</reference>
<dbReference type="PANTHER" id="PTHR14237:SF80">
    <property type="entry name" value="MOLYBDENUM COFACTOR SULFURASE"/>
    <property type="match status" value="1"/>
</dbReference>
<dbReference type="PANTHER" id="PTHR14237">
    <property type="entry name" value="MOLYBDOPTERIN COFACTOR SULFURASE MOSC"/>
    <property type="match status" value="1"/>
</dbReference>
<keyword evidence="2 4" id="KW-0663">Pyridoxal phosphate</keyword>
<evidence type="ECO:0000259" key="6">
    <source>
        <dbReference type="PROSITE" id="PS51340"/>
    </source>
</evidence>
<dbReference type="Pfam" id="PF03473">
    <property type="entry name" value="MOSC"/>
    <property type="match status" value="1"/>
</dbReference>
<dbReference type="OrthoDB" id="10264306at2759"/>
<evidence type="ECO:0000313" key="8">
    <source>
        <dbReference type="Proteomes" id="UP000749293"/>
    </source>
</evidence>
<dbReference type="GO" id="GO:0006777">
    <property type="term" value="P:Mo-molybdopterin cofactor biosynthetic process"/>
    <property type="evidence" value="ECO:0007669"/>
    <property type="project" value="UniProtKB-UniRule"/>
</dbReference>
<dbReference type="GO" id="GO:0016829">
    <property type="term" value="F:lyase activity"/>
    <property type="evidence" value="ECO:0007669"/>
    <property type="project" value="UniProtKB-UniRule"/>
</dbReference>
<proteinExistence type="inferred from homology"/>
<comment type="similarity">
    <text evidence="4">Belongs to the class-V pyridoxal-phosphate-dependent aminotransferase family. MOCOS subfamily.</text>
</comment>
<evidence type="ECO:0000256" key="4">
    <source>
        <dbReference type="HAMAP-Rule" id="MF_03050"/>
    </source>
</evidence>
<dbReference type="InterPro" id="IPR000192">
    <property type="entry name" value="Aminotrans_V_dom"/>
</dbReference>
<keyword evidence="8" id="KW-1185">Reference proteome</keyword>
<feature type="compositionally biased region" description="Polar residues" evidence="5">
    <location>
        <begin position="615"/>
        <end position="631"/>
    </location>
</feature>
<evidence type="ECO:0000256" key="2">
    <source>
        <dbReference type="ARBA" id="ARBA00022898"/>
    </source>
</evidence>
<dbReference type="Proteomes" id="UP000749293">
    <property type="component" value="Unassembled WGS sequence"/>
</dbReference>
<comment type="catalytic activity">
    <reaction evidence="4">
        <text>Mo-molybdopterin + L-cysteine + AH2 = thio-Mo-molybdopterin + L-alanine + A + H2O</text>
        <dbReference type="Rhea" id="RHEA:42636"/>
        <dbReference type="ChEBI" id="CHEBI:13193"/>
        <dbReference type="ChEBI" id="CHEBI:15377"/>
        <dbReference type="ChEBI" id="CHEBI:17499"/>
        <dbReference type="ChEBI" id="CHEBI:35235"/>
        <dbReference type="ChEBI" id="CHEBI:57972"/>
        <dbReference type="ChEBI" id="CHEBI:71302"/>
        <dbReference type="ChEBI" id="CHEBI:82685"/>
        <dbReference type="EC" id="2.8.1.9"/>
    </reaction>
</comment>
<dbReference type="Gene3D" id="3.40.640.10">
    <property type="entry name" value="Type I PLP-dependent aspartate aminotransferase-like (Major domain)"/>
    <property type="match status" value="1"/>
</dbReference>
<dbReference type="AlphaFoldDB" id="A0A9P5D447"/>
<dbReference type="SUPFAM" id="SSF53383">
    <property type="entry name" value="PLP-dependent transferases"/>
    <property type="match status" value="1"/>
</dbReference>
<dbReference type="EC" id="2.8.1.9" evidence="4"/>
<dbReference type="PROSITE" id="PS51340">
    <property type="entry name" value="MOSC"/>
    <property type="match status" value="1"/>
</dbReference>
<protein>
    <recommendedName>
        <fullName evidence="4">Molybdenum cofactor sulfurase</fullName>
        <shortName evidence="4">MCS</shortName>
        <shortName evidence="4">MOS</shortName>
        <shortName evidence="4">MoCo sulfurase</shortName>
        <ecNumber evidence="4">2.8.1.9</ecNumber>
    </recommendedName>
    <alternativeName>
        <fullName evidence="4">Molybdenum cofactor sulfurtransferase</fullName>
    </alternativeName>
</protein>
<sequence>MGDKNNPPSLDEYNDAVEAMRRTEYPMLQDSVYLDHAGATLPPKSLMDAFAHDMTTVLYGNPHSASWPSQQSTSRIDNARLRLLQFLGADPSDFDLVFVANATAGVKLVLEGMRSLQGGFLYAHHRACHTSIVGVREEARASVCLDDDDVAGWVRGGQSADTSTCAPAFASVFGLGDTGSDTTFPPSATLVAYSAQSHMDGRRYPLSWSSQLRGGRGATLPRVYTLLDAASLAATSPLNLGQHDTAPDFTVLSLYKIFGFPDLGALVVRRDAQSVFSRRAYFGGGTVDMVLCGGAETWHAPKTHFLHERLEDGTLPFHSIMALDTAMTVHHTLFGSMARVSSHVADLTNQLSHGLDRLRHGNGEPVCFIYGCGDDSREGMNPGRGPIVSFNLKNSAGAWISLTEFGKLAQLRKMHIRTGGVCSPCAIASALDLQPWEMRSNFSVGYRCGTDSDIMSGKPTGVIRASLGAMSTRSDVSRFVDFIREFYVEAAAPSLSPAPIPDDANTRATRSTPGLEVGAITLYPIKSCGGLSVPAGSRWEIRPEGLAWDREWCLVHRGSGHTLSQKRYPRMALLKPSIDFDTGTLRVEHRDPGDDTSTSRKRISVPLSVNPALFDSTNRHVPSPFPTTNYDVPSPPDSDSEKQQRQRPDEGNILLANESPILMIYSASVDALNRCIQDREGGPPIDETAFRANISLRPASHRSSTSTSAPNGDGAPMPNGNGTRAPSKGPLSPFAEDSWTSLRIGPHAFKMLGACRRCQMVCVDQTTAERRQEPYVTLAKTRRFDGKVFFGCHMRLDCDGDDMPSEETQCPTISVGDPVSVEDGGYE</sequence>
<dbReference type="InterPro" id="IPR015421">
    <property type="entry name" value="PyrdxlP-dep_Trfase_major"/>
</dbReference>
<comment type="function">
    <text evidence="4">Sulfurates the molybdenum cofactor. Sulfation of molybdenum is essential for xanthine dehydrogenase (XDH) and aldehyde oxidase (ADO) enzymes in which molybdenum cofactor is liganded by 1 oxygen and 1 sulfur atom in active form.</text>
</comment>
<feature type="modified residue" description="N6-(pyridoxal phosphate)lysine" evidence="4">
    <location>
        <position position="256"/>
    </location>
</feature>
<evidence type="ECO:0000256" key="3">
    <source>
        <dbReference type="ARBA" id="ARBA00023150"/>
    </source>
</evidence>
<dbReference type="HAMAP" id="MF_03050">
    <property type="entry name" value="MOCOS"/>
    <property type="match status" value="1"/>
</dbReference>
<comment type="cofactor">
    <cofactor evidence="4">
        <name>pyridoxal 5'-phosphate</name>
        <dbReference type="ChEBI" id="CHEBI:597326"/>
    </cofactor>
</comment>
<dbReference type="GO" id="GO:0030151">
    <property type="term" value="F:molybdenum ion binding"/>
    <property type="evidence" value="ECO:0007669"/>
    <property type="project" value="UniProtKB-UniRule"/>
</dbReference>
<dbReference type="InterPro" id="IPR005302">
    <property type="entry name" value="MoCF_Sase_C"/>
</dbReference>
<feature type="region of interest" description="Disordered" evidence="5">
    <location>
        <begin position="804"/>
        <end position="827"/>
    </location>
</feature>
<evidence type="ECO:0000256" key="5">
    <source>
        <dbReference type="SAM" id="MobiDB-lite"/>
    </source>
</evidence>
<evidence type="ECO:0000313" key="7">
    <source>
        <dbReference type="EMBL" id="KAF4122450.1"/>
    </source>
</evidence>
<feature type="compositionally biased region" description="Basic and acidic residues" evidence="5">
    <location>
        <begin position="639"/>
        <end position="650"/>
    </location>
</feature>
<dbReference type="Gene3D" id="3.90.1150.10">
    <property type="entry name" value="Aspartate Aminotransferase, domain 1"/>
    <property type="match status" value="1"/>
</dbReference>
<dbReference type="InterPro" id="IPR015424">
    <property type="entry name" value="PyrdxlP-dep_Trfase"/>
</dbReference>
<feature type="active site" evidence="4">
    <location>
        <position position="422"/>
    </location>
</feature>
<name>A0A9P5D447_9HYPO</name>
<evidence type="ECO:0000256" key="1">
    <source>
        <dbReference type="ARBA" id="ARBA00022679"/>
    </source>
</evidence>
<dbReference type="InterPro" id="IPR005303">
    <property type="entry name" value="MOCOS_middle"/>
</dbReference>
<feature type="domain" description="MOSC" evidence="6">
    <location>
        <begin position="631"/>
        <end position="822"/>
    </location>
</feature>
<organism evidence="7 8">
    <name type="scientific">Geosmithia morbida</name>
    <dbReference type="NCBI Taxonomy" id="1094350"/>
    <lineage>
        <taxon>Eukaryota</taxon>
        <taxon>Fungi</taxon>
        <taxon>Dikarya</taxon>
        <taxon>Ascomycota</taxon>
        <taxon>Pezizomycotina</taxon>
        <taxon>Sordariomycetes</taxon>
        <taxon>Hypocreomycetidae</taxon>
        <taxon>Hypocreales</taxon>
        <taxon>Bionectriaceae</taxon>
        <taxon>Geosmithia</taxon>
    </lineage>
</organism>
<gene>
    <name evidence="4" type="primary">hxB</name>
    <name evidence="7" type="ORF">GMORB2_7442</name>
</gene>
<dbReference type="EMBL" id="JAANYQ010000009">
    <property type="protein sequence ID" value="KAF4122450.1"/>
    <property type="molecule type" value="Genomic_DNA"/>
</dbReference>
<dbReference type="GO" id="GO:0030170">
    <property type="term" value="F:pyridoxal phosphate binding"/>
    <property type="evidence" value="ECO:0007669"/>
    <property type="project" value="UniProtKB-UniRule"/>
</dbReference>
<comment type="caution">
    <text evidence="7">The sequence shown here is derived from an EMBL/GenBank/DDBJ whole genome shotgun (WGS) entry which is preliminary data.</text>
</comment>
<dbReference type="Pfam" id="PF00266">
    <property type="entry name" value="Aminotran_5"/>
    <property type="match status" value="2"/>
</dbReference>
<dbReference type="InterPro" id="IPR015422">
    <property type="entry name" value="PyrdxlP-dep_Trfase_small"/>
</dbReference>